<proteinExistence type="predicted"/>
<dbReference type="eggNOG" id="ENOG50329FH">
    <property type="taxonomic scope" value="Bacteria"/>
</dbReference>
<evidence type="ECO:0000259" key="3">
    <source>
        <dbReference type="Pfam" id="PF05305"/>
    </source>
</evidence>
<dbReference type="Pfam" id="PF05305">
    <property type="entry name" value="DUF732"/>
    <property type="match status" value="1"/>
</dbReference>
<accession>M1NVW7</accession>
<reference evidence="4 5" key="1">
    <citation type="journal article" date="2012" name="Stand. Genomic Sci.">
        <title>Genome sequence of the halotolerant bacterium Corynebacterium halotolerans type strain YIM 70093(T) (= DSM 44683(T)).</title>
        <authorList>
            <person name="Ruckert C."/>
            <person name="Albersmeier A."/>
            <person name="Al-Dilaimi A."/>
            <person name="Niehaus K."/>
            <person name="Szczepanowski R."/>
            <person name="Kalinowski J."/>
        </authorList>
    </citation>
    <scope>NUCLEOTIDE SEQUENCE [LARGE SCALE GENOMIC DNA]</scope>
    <source>
        <strain evidence="4">YIM 70093</strain>
    </source>
</reference>
<dbReference type="RefSeq" id="WP_015402031.1">
    <property type="nucleotide sequence ID" value="NC_020302.1"/>
</dbReference>
<dbReference type="EMBL" id="CP003697">
    <property type="protein sequence ID" value="AGF73617.1"/>
    <property type="molecule type" value="Genomic_DNA"/>
</dbReference>
<evidence type="ECO:0000256" key="1">
    <source>
        <dbReference type="SAM" id="MobiDB-lite"/>
    </source>
</evidence>
<keyword evidence="5" id="KW-1185">Reference proteome</keyword>
<dbReference type="InterPro" id="IPR007969">
    <property type="entry name" value="DUF732"/>
</dbReference>
<feature type="domain" description="DUF732" evidence="3">
    <location>
        <begin position="94"/>
        <end position="168"/>
    </location>
</feature>
<gene>
    <name evidence="4" type="ORF">A605_13105</name>
</gene>
<dbReference type="KEGG" id="chn:A605_13105"/>
<dbReference type="Proteomes" id="UP000011723">
    <property type="component" value="Chromosome"/>
</dbReference>
<name>M1NVW7_9CORY</name>
<dbReference type="STRING" id="1121362.A605_13105"/>
<dbReference type="PROSITE" id="PS51257">
    <property type="entry name" value="PROKAR_LIPOPROTEIN"/>
    <property type="match status" value="1"/>
</dbReference>
<keyword evidence="2" id="KW-0732">Signal</keyword>
<dbReference type="AlphaFoldDB" id="M1NVW7"/>
<dbReference type="PATRIC" id="fig|1121362.3.peg.2663"/>
<feature type="signal peptide" evidence="2">
    <location>
        <begin position="1"/>
        <end position="18"/>
    </location>
</feature>
<protein>
    <recommendedName>
        <fullName evidence="3">DUF732 domain-containing protein</fullName>
    </recommendedName>
</protein>
<organism evidence="4 5">
    <name type="scientific">Corynebacterium halotolerans YIM 70093 = DSM 44683</name>
    <dbReference type="NCBI Taxonomy" id="1121362"/>
    <lineage>
        <taxon>Bacteria</taxon>
        <taxon>Bacillati</taxon>
        <taxon>Actinomycetota</taxon>
        <taxon>Actinomycetes</taxon>
        <taxon>Mycobacteriales</taxon>
        <taxon>Corynebacteriaceae</taxon>
        <taxon>Corynebacterium</taxon>
    </lineage>
</organism>
<feature type="region of interest" description="Disordered" evidence="1">
    <location>
        <begin position="24"/>
        <end position="103"/>
    </location>
</feature>
<dbReference type="HOGENOM" id="CLU_124343_0_0_11"/>
<evidence type="ECO:0000313" key="5">
    <source>
        <dbReference type="Proteomes" id="UP000011723"/>
    </source>
</evidence>
<evidence type="ECO:0000256" key="2">
    <source>
        <dbReference type="SAM" id="SignalP"/>
    </source>
</evidence>
<feature type="chain" id="PRO_5039021331" description="DUF732 domain-containing protein" evidence="2">
    <location>
        <begin position="19"/>
        <end position="168"/>
    </location>
</feature>
<evidence type="ECO:0000313" key="4">
    <source>
        <dbReference type="EMBL" id="AGF73617.1"/>
    </source>
</evidence>
<dbReference type="OrthoDB" id="4427769at2"/>
<sequence length="168" mass="17067">MRPGRHGLLLATALSAFALTACGGATVENDPGTDTSVAPLERAPQSTPAESDDESDDGGERPPAAPPASPQPQDQGAQEVSEVPTPQPERSGEDTAFLGGLSDGGIDVNGVEDQLIGAASTVCRAEESGIGEVTVTAVAGQLVEQQRTELTAEDAVALIENEARAAYC</sequence>